<comment type="similarity">
    <text evidence="2">Belongs to the zinc-containing alcohol dehydrogenase family.</text>
</comment>
<dbReference type="EMBL" id="JAAGOB010000007">
    <property type="protein sequence ID" value="NED96370.1"/>
    <property type="molecule type" value="Genomic_DNA"/>
</dbReference>
<comment type="caution">
    <text evidence="7">The sequence shown here is derived from an EMBL/GenBank/DDBJ whole genome shotgun (WGS) entry which is preliminary data.</text>
</comment>
<evidence type="ECO:0000313" key="7">
    <source>
        <dbReference type="EMBL" id="NED96370.1"/>
    </source>
</evidence>
<evidence type="ECO:0000256" key="2">
    <source>
        <dbReference type="ARBA" id="ARBA00008072"/>
    </source>
</evidence>
<dbReference type="GO" id="GO:0008270">
    <property type="term" value="F:zinc ion binding"/>
    <property type="evidence" value="ECO:0007669"/>
    <property type="project" value="TreeGrafter"/>
</dbReference>
<dbReference type="PANTHER" id="PTHR43880">
    <property type="entry name" value="ALCOHOL DEHYDROGENASE"/>
    <property type="match status" value="1"/>
</dbReference>
<dbReference type="RefSeq" id="WP_163819166.1">
    <property type="nucleotide sequence ID" value="NZ_JAAGOB010000007.1"/>
</dbReference>
<keyword evidence="4" id="KW-0862">Zinc</keyword>
<dbReference type="Gene3D" id="3.40.50.720">
    <property type="entry name" value="NAD(P)-binding Rossmann-like Domain"/>
    <property type="match status" value="1"/>
</dbReference>
<keyword evidence="5" id="KW-0520">NAD</keyword>
<evidence type="ECO:0000256" key="4">
    <source>
        <dbReference type="ARBA" id="ARBA00022833"/>
    </source>
</evidence>
<comment type="cofactor">
    <cofactor evidence="1">
        <name>Zn(2+)</name>
        <dbReference type="ChEBI" id="CHEBI:29105"/>
    </cofactor>
</comment>
<dbReference type="AlphaFoldDB" id="A0A6N9YN74"/>
<dbReference type="Pfam" id="PF08240">
    <property type="entry name" value="ADH_N"/>
    <property type="match status" value="1"/>
</dbReference>
<dbReference type="SUPFAM" id="SSF51735">
    <property type="entry name" value="NAD(P)-binding Rossmann-fold domains"/>
    <property type="match status" value="1"/>
</dbReference>
<dbReference type="InterPro" id="IPR020843">
    <property type="entry name" value="ER"/>
</dbReference>
<dbReference type="CDD" id="cd08279">
    <property type="entry name" value="Zn_ADH_class_III"/>
    <property type="match status" value="1"/>
</dbReference>
<dbReference type="InterPro" id="IPR013149">
    <property type="entry name" value="ADH-like_C"/>
</dbReference>
<evidence type="ECO:0000256" key="3">
    <source>
        <dbReference type="ARBA" id="ARBA00022723"/>
    </source>
</evidence>
<accession>A0A6N9YN74</accession>
<dbReference type="GO" id="GO:0051903">
    <property type="term" value="F:S-(hydroxymethyl)glutathione dehydrogenase [NAD(P)+] activity"/>
    <property type="evidence" value="ECO:0007669"/>
    <property type="project" value="TreeGrafter"/>
</dbReference>
<dbReference type="FunFam" id="3.40.50.720:FF:000003">
    <property type="entry name" value="S-(hydroxymethyl)glutathione dehydrogenase"/>
    <property type="match status" value="1"/>
</dbReference>
<evidence type="ECO:0000256" key="1">
    <source>
        <dbReference type="ARBA" id="ARBA00001947"/>
    </source>
</evidence>
<keyword evidence="8" id="KW-1185">Reference proteome</keyword>
<dbReference type="PANTHER" id="PTHR43880:SF12">
    <property type="entry name" value="ALCOHOL DEHYDROGENASE CLASS-3"/>
    <property type="match status" value="1"/>
</dbReference>
<evidence type="ECO:0000313" key="8">
    <source>
        <dbReference type="Proteomes" id="UP000469185"/>
    </source>
</evidence>
<dbReference type="Pfam" id="PF00107">
    <property type="entry name" value="ADH_zinc_N"/>
    <property type="match status" value="1"/>
</dbReference>
<evidence type="ECO:0000256" key="5">
    <source>
        <dbReference type="ARBA" id="ARBA00023027"/>
    </source>
</evidence>
<sequence>MRVREFVAPVLHRSGEPQVMDIVQLQEPQAGEVRVRMVAAGVCHSCLSTADGSFGEMPLPMILGDEGAGVVEAVGEGCRSLAPGDHVVLSWAPSCGRCRFCSSGRPGICETPAPLGRMSDGTSRFRVDGVQAFHMGPSTYSPYVVVDETAAVRVSRAIPLESAALIGCAVTTGVGAVLNTAKVRVGESVAVFGCGGVGLNAVQGAALAGAHPVIAVDVLESKLDVAKRLGATDTVHSGEEDPVERIISLTGGGVDHAIVAVGATSVMDVALRSLGRSGQCVLVGAPPFGTSLSVDPFLLVGSERRLVGSRYGSSNPQVAFPFLVDLYLTGKLKLDELITTRYPMHKVNEASAALASGADIRGVLTFD</sequence>
<dbReference type="SMART" id="SM00829">
    <property type="entry name" value="PKS_ER"/>
    <property type="match status" value="1"/>
</dbReference>
<dbReference type="GO" id="GO:0005829">
    <property type="term" value="C:cytosol"/>
    <property type="evidence" value="ECO:0007669"/>
    <property type="project" value="TreeGrafter"/>
</dbReference>
<gene>
    <name evidence="7" type="ORF">G1H11_13750</name>
</gene>
<evidence type="ECO:0000259" key="6">
    <source>
        <dbReference type="SMART" id="SM00829"/>
    </source>
</evidence>
<dbReference type="GO" id="GO:0046294">
    <property type="term" value="P:formaldehyde catabolic process"/>
    <property type="evidence" value="ECO:0007669"/>
    <property type="project" value="TreeGrafter"/>
</dbReference>
<feature type="domain" description="Enoyl reductase (ER)" evidence="6">
    <location>
        <begin position="15"/>
        <end position="364"/>
    </location>
</feature>
<dbReference type="InterPro" id="IPR013154">
    <property type="entry name" value="ADH-like_N"/>
</dbReference>
<protein>
    <submittedName>
        <fullName evidence="7">Zn-dependent alcohol dehydrogenase</fullName>
    </submittedName>
</protein>
<dbReference type="Proteomes" id="UP000469185">
    <property type="component" value="Unassembled WGS sequence"/>
</dbReference>
<organism evidence="7 8">
    <name type="scientific">Phytoactinopolyspora alkaliphila</name>
    <dbReference type="NCBI Taxonomy" id="1783498"/>
    <lineage>
        <taxon>Bacteria</taxon>
        <taxon>Bacillati</taxon>
        <taxon>Actinomycetota</taxon>
        <taxon>Actinomycetes</taxon>
        <taxon>Jiangellales</taxon>
        <taxon>Jiangellaceae</taxon>
        <taxon>Phytoactinopolyspora</taxon>
    </lineage>
</organism>
<proteinExistence type="inferred from homology"/>
<dbReference type="InterPro" id="IPR011032">
    <property type="entry name" value="GroES-like_sf"/>
</dbReference>
<reference evidence="7 8" key="1">
    <citation type="submission" date="2020-02" db="EMBL/GenBank/DDBJ databases">
        <authorList>
            <person name="Li X.-J."/>
            <person name="Feng X.-M."/>
        </authorList>
    </citation>
    <scope>NUCLEOTIDE SEQUENCE [LARGE SCALE GENOMIC DNA]</scope>
    <source>
        <strain evidence="7 8">CGMCC 4.7225</strain>
    </source>
</reference>
<name>A0A6N9YN74_9ACTN</name>
<dbReference type="InterPro" id="IPR036291">
    <property type="entry name" value="NAD(P)-bd_dom_sf"/>
</dbReference>
<dbReference type="SUPFAM" id="SSF50129">
    <property type="entry name" value="GroES-like"/>
    <property type="match status" value="2"/>
</dbReference>
<dbReference type="Gene3D" id="3.90.180.10">
    <property type="entry name" value="Medium-chain alcohol dehydrogenases, catalytic domain"/>
    <property type="match status" value="1"/>
</dbReference>
<keyword evidence="3" id="KW-0479">Metal-binding</keyword>